<dbReference type="GO" id="GO:0046872">
    <property type="term" value="F:metal ion binding"/>
    <property type="evidence" value="ECO:0007669"/>
    <property type="project" value="UniProtKB-KW"/>
</dbReference>
<dbReference type="AlphaFoldDB" id="A0A2C9LT08"/>
<dbReference type="Pfam" id="PF04032">
    <property type="entry name" value="Rpr2"/>
    <property type="match status" value="1"/>
</dbReference>
<keyword evidence="5" id="KW-0255">Endonuclease</keyword>
<dbReference type="Gene3D" id="6.20.50.20">
    <property type="match status" value="1"/>
</dbReference>
<dbReference type="VEuPathDB" id="VectorBase:BGLB034656"/>
<evidence type="ECO:0000256" key="1">
    <source>
        <dbReference type="ARBA" id="ARBA00022490"/>
    </source>
</evidence>
<dbReference type="GO" id="GO:0001682">
    <property type="term" value="P:tRNA 5'-leader removal"/>
    <property type="evidence" value="ECO:0007669"/>
    <property type="project" value="InterPro"/>
</dbReference>
<evidence type="ECO:0000313" key="10">
    <source>
        <dbReference type="Proteomes" id="UP000076420"/>
    </source>
</evidence>
<evidence type="ECO:0000256" key="2">
    <source>
        <dbReference type="ARBA" id="ARBA00022694"/>
    </source>
</evidence>
<name>A0A2C9LT08_BIOGL</name>
<dbReference type="GO" id="GO:0005655">
    <property type="term" value="C:nucleolar ribonuclease P complex"/>
    <property type="evidence" value="ECO:0007669"/>
    <property type="project" value="TreeGrafter"/>
</dbReference>
<dbReference type="PANTHER" id="PTHR14742:SF0">
    <property type="entry name" value="RIBONUCLEASE P PROTEIN SUBUNIT P21"/>
    <property type="match status" value="1"/>
</dbReference>
<dbReference type="EnsemblMetazoa" id="BGLB034656-RA">
    <property type="protein sequence ID" value="BGLB034656-PA"/>
    <property type="gene ID" value="BGLB034656"/>
</dbReference>
<dbReference type="InterPro" id="IPR016432">
    <property type="entry name" value="RNP4"/>
</dbReference>
<comment type="similarity">
    <text evidence="8">Belongs to the eukaryotic/archaeal RNase P protein component 4 family.</text>
</comment>
<dbReference type="VEuPathDB" id="VectorBase:BGLAX_046532"/>
<accession>A0A2C9LT08</accession>
<proteinExistence type="inferred from homology"/>
<keyword evidence="3" id="KW-0540">Nuclease</keyword>
<dbReference type="OrthoDB" id="128536at2759"/>
<dbReference type="Proteomes" id="UP000076420">
    <property type="component" value="Unassembled WGS sequence"/>
</dbReference>
<dbReference type="PANTHER" id="PTHR14742">
    <property type="entry name" value="RIBONUCLEASE P SUBUNIT P21"/>
    <property type="match status" value="1"/>
</dbReference>
<evidence type="ECO:0000256" key="4">
    <source>
        <dbReference type="ARBA" id="ARBA00022723"/>
    </source>
</evidence>
<dbReference type="STRING" id="6526.A0A2C9LT08"/>
<evidence type="ECO:0000256" key="8">
    <source>
        <dbReference type="ARBA" id="ARBA00038402"/>
    </source>
</evidence>
<keyword evidence="6" id="KW-0378">Hydrolase</keyword>
<evidence type="ECO:0000256" key="3">
    <source>
        <dbReference type="ARBA" id="ARBA00022722"/>
    </source>
</evidence>
<organism evidence="9 10">
    <name type="scientific">Biomphalaria glabrata</name>
    <name type="common">Bloodfluke planorb</name>
    <name type="synonym">Freshwater snail</name>
    <dbReference type="NCBI Taxonomy" id="6526"/>
    <lineage>
        <taxon>Eukaryota</taxon>
        <taxon>Metazoa</taxon>
        <taxon>Spiralia</taxon>
        <taxon>Lophotrochozoa</taxon>
        <taxon>Mollusca</taxon>
        <taxon>Gastropoda</taxon>
        <taxon>Heterobranchia</taxon>
        <taxon>Euthyneura</taxon>
        <taxon>Panpulmonata</taxon>
        <taxon>Hygrophila</taxon>
        <taxon>Lymnaeoidea</taxon>
        <taxon>Planorbidae</taxon>
        <taxon>Biomphalaria</taxon>
    </lineage>
</organism>
<dbReference type="RefSeq" id="XP_013080648.2">
    <property type="nucleotide sequence ID" value="XM_013225194.2"/>
</dbReference>
<keyword evidence="1" id="KW-0963">Cytoplasm</keyword>
<dbReference type="KEGG" id="bgt:106066219"/>
<sequence>MGKDGPRFVHKEIFQRVNFLYQAAQMVLKQDPKNIELCRYYISTMKTVAEKHVIRIHPCIKRTYCKKCNVVFVSGKTCRIRSRSQSEKHTVVTCLLCGNIKRYMWRKNYSLWPDKDEAWLPDKKEAIKNS</sequence>
<evidence type="ECO:0000256" key="6">
    <source>
        <dbReference type="ARBA" id="ARBA00022801"/>
    </source>
</evidence>
<keyword evidence="4" id="KW-0479">Metal-binding</keyword>
<protein>
    <submittedName>
        <fullName evidence="9">Uncharacterized protein</fullName>
    </submittedName>
</protein>
<dbReference type="HAMAP" id="MF_00757">
    <property type="entry name" value="RNase_P_4"/>
    <property type="match status" value="1"/>
</dbReference>
<dbReference type="GO" id="GO:0016787">
    <property type="term" value="F:hydrolase activity"/>
    <property type="evidence" value="ECO:0007669"/>
    <property type="project" value="UniProtKB-KW"/>
</dbReference>
<reference evidence="9" key="1">
    <citation type="submission" date="2020-05" db="UniProtKB">
        <authorList>
            <consortium name="EnsemblMetazoa"/>
        </authorList>
    </citation>
    <scope>IDENTIFICATION</scope>
    <source>
        <strain evidence="9">BB02</strain>
    </source>
</reference>
<evidence type="ECO:0000313" key="9">
    <source>
        <dbReference type="EnsemblMetazoa" id="BGLB034656-PA"/>
    </source>
</evidence>
<evidence type="ECO:0000256" key="7">
    <source>
        <dbReference type="ARBA" id="ARBA00022833"/>
    </source>
</evidence>
<dbReference type="InterPro" id="IPR007175">
    <property type="entry name" value="Rpr2/Snm1/Rpp21"/>
</dbReference>
<keyword evidence="7" id="KW-0862">Zinc</keyword>
<keyword evidence="2" id="KW-0819">tRNA processing</keyword>
<dbReference type="GO" id="GO:0004519">
    <property type="term" value="F:endonuclease activity"/>
    <property type="evidence" value="ECO:0007669"/>
    <property type="project" value="UniProtKB-KW"/>
</dbReference>
<evidence type="ECO:0000256" key="5">
    <source>
        <dbReference type="ARBA" id="ARBA00022759"/>
    </source>
</evidence>
<gene>
    <name evidence="9" type="primary">106066219</name>
</gene>